<dbReference type="RefSeq" id="WP_034730657.1">
    <property type="nucleotide sequence ID" value="NZ_JPIN01000002.1"/>
</dbReference>
<organism evidence="4 5">
    <name type="scientific">Pseudidiomarina atlantica</name>
    <dbReference type="NCBI Taxonomy" id="1517416"/>
    <lineage>
        <taxon>Bacteria</taxon>
        <taxon>Pseudomonadati</taxon>
        <taxon>Pseudomonadota</taxon>
        <taxon>Gammaproteobacteria</taxon>
        <taxon>Alteromonadales</taxon>
        <taxon>Idiomarinaceae</taxon>
        <taxon>Pseudidiomarina</taxon>
    </lineage>
</organism>
<comment type="catalytic activity">
    <reaction evidence="1">
        <text>AMP + H2O = D-ribose 5-phosphate + adenine</text>
        <dbReference type="Rhea" id="RHEA:20129"/>
        <dbReference type="ChEBI" id="CHEBI:15377"/>
        <dbReference type="ChEBI" id="CHEBI:16708"/>
        <dbReference type="ChEBI" id="CHEBI:78346"/>
        <dbReference type="ChEBI" id="CHEBI:456215"/>
        <dbReference type="EC" id="3.2.2.4"/>
    </reaction>
</comment>
<dbReference type="SUPFAM" id="SSF102405">
    <property type="entry name" value="MCP/YpsA-like"/>
    <property type="match status" value="1"/>
</dbReference>
<dbReference type="InterPro" id="IPR005269">
    <property type="entry name" value="LOG"/>
</dbReference>
<keyword evidence="3" id="KW-0378">Hydrolase</keyword>
<dbReference type="GO" id="GO:0008714">
    <property type="term" value="F:AMP nucleosidase activity"/>
    <property type="evidence" value="ECO:0007669"/>
    <property type="project" value="UniProtKB-EC"/>
</dbReference>
<evidence type="ECO:0000256" key="1">
    <source>
        <dbReference type="ARBA" id="ARBA00000274"/>
    </source>
</evidence>
<dbReference type="STRING" id="1517416.IDAT_03865"/>
<dbReference type="GO" id="GO:0009691">
    <property type="term" value="P:cytokinin biosynthetic process"/>
    <property type="evidence" value="ECO:0007669"/>
    <property type="project" value="UniProtKB-UniRule"/>
</dbReference>
<comment type="similarity">
    <text evidence="2 3">Belongs to the LOG family.</text>
</comment>
<evidence type="ECO:0000256" key="3">
    <source>
        <dbReference type="RuleBase" id="RU363015"/>
    </source>
</evidence>
<dbReference type="PANTHER" id="PTHR31223:SF70">
    <property type="entry name" value="LOG FAMILY PROTEIN YJL055W"/>
    <property type="match status" value="1"/>
</dbReference>
<dbReference type="NCBIfam" id="TIGR00730">
    <property type="entry name" value="Rossman fold protein, TIGR00730 family"/>
    <property type="match status" value="1"/>
</dbReference>
<dbReference type="OrthoDB" id="9801098at2"/>
<evidence type="ECO:0000313" key="5">
    <source>
        <dbReference type="Proteomes" id="UP000053718"/>
    </source>
</evidence>
<dbReference type="eggNOG" id="COG1611">
    <property type="taxonomic scope" value="Bacteria"/>
</dbReference>
<reference evidence="4 5" key="1">
    <citation type="submission" date="2014-06" db="EMBL/GenBank/DDBJ databases">
        <title>Draft genome sequence of Idiomarina sp. MCCC 1A10513.</title>
        <authorList>
            <person name="Du J."/>
            <person name="Lai Q."/>
            <person name="Shao Z."/>
        </authorList>
    </citation>
    <scope>NUCLEOTIDE SEQUENCE [LARGE SCALE GENOMIC DNA]</scope>
    <source>
        <strain evidence="4 5">MCCC 1A10513</strain>
    </source>
</reference>
<gene>
    <name evidence="4" type="ORF">IDAT_03865</name>
</gene>
<dbReference type="AlphaFoldDB" id="A0A094IQV1"/>
<sequence>MTQEFQSLCVYCGSNNGFSPVYKDAAVALGNALADAGITLVYGGSSVGLMGVIADQVLARGGKAIGVIPQALVDKELAHNDLTELHVVASMHARKAKMAELADGFIAMPGGMGTLEELFEMLTWAQLGFHRKSCAVLNVDGYYDGILNFIDGAISQGFIRDEHRHLLLSHDEPAALLQLMRDYEAPQQPKWITASET</sequence>
<evidence type="ECO:0000256" key="2">
    <source>
        <dbReference type="ARBA" id="ARBA00006763"/>
    </source>
</evidence>
<dbReference type="GO" id="GO:0005829">
    <property type="term" value="C:cytosol"/>
    <property type="evidence" value="ECO:0007669"/>
    <property type="project" value="TreeGrafter"/>
</dbReference>
<comment type="caution">
    <text evidence="4">The sequence shown here is derived from an EMBL/GenBank/DDBJ whole genome shotgun (WGS) entry which is preliminary data.</text>
</comment>
<protein>
    <recommendedName>
        <fullName evidence="3">Cytokinin riboside 5'-monophosphate phosphoribohydrolase</fullName>
        <ecNumber evidence="3">3.2.2.n1</ecNumber>
    </recommendedName>
</protein>
<name>A0A094IQV1_9GAMM</name>
<dbReference type="Proteomes" id="UP000053718">
    <property type="component" value="Unassembled WGS sequence"/>
</dbReference>
<dbReference type="PANTHER" id="PTHR31223">
    <property type="entry name" value="LOG FAMILY PROTEIN YJL055W"/>
    <property type="match status" value="1"/>
</dbReference>
<keyword evidence="5" id="KW-1185">Reference proteome</keyword>
<proteinExistence type="inferred from homology"/>
<keyword evidence="3" id="KW-0203">Cytokinin biosynthesis</keyword>
<dbReference type="InterPro" id="IPR031100">
    <property type="entry name" value="LOG_fam"/>
</dbReference>
<evidence type="ECO:0000313" key="4">
    <source>
        <dbReference type="EMBL" id="KFZ29492.1"/>
    </source>
</evidence>
<accession>A0A094IQV1</accession>
<dbReference type="Pfam" id="PF03641">
    <property type="entry name" value="Lysine_decarbox"/>
    <property type="match status" value="1"/>
</dbReference>
<dbReference type="EMBL" id="JPIN01000002">
    <property type="protein sequence ID" value="KFZ29492.1"/>
    <property type="molecule type" value="Genomic_DNA"/>
</dbReference>
<dbReference type="EC" id="3.2.2.n1" evidence="3"/>
<dbReference type="Gene3D" id="3.40.50.450">
    <property type="match status" value="1"/>
</dbReference>